<gene>
    <name evidence="2" type="ORF">HMPREF0971_03064</name>
</gene>
<proteinExistence type="predicted"/>
<dbReference type="Pfam" id="PF13612">
    <property type="entry name" value="DDE_Tnp_1_3"/>
    <property type="match status" value="1"/>
</dbReference>
<evidence type="ECO:0000313" key="2">
    <source>
        <dbReference type="EMBL" id="EFB30636.1"/>
    </source>
</evidence>
<dbReference type="InterPro" id="IPR025668">
    <property type="entry name" value="Tnp_DDE_dom"/>
</dbReference>
<accession>D1QVM5</accession>
<evidence type="ECO:0000313" key="3">
    <source>
        <dbReference type="Proteomes" id="UP000004079"/>
    </source>
</evidence>
<dbReference type="HOGENOM" id="CLU_2772484_0_0_10"/>
<name>D1QVM5_9BACT</name>
<protein>
    <recommendedName>
        <fullName evidence="1">Transposase DDE domain-containing protein</fullName>
    </recommendedName>
</protein>
<dbReference type="STRING" id="649760.HMPREF0971_03064"/>
<organism evidence="2 3">
    <name type="scientific">Segatella oris F0302</name>
    <dbReference type="NCBI Taxonomy" id="649760"/>
    <lineage>
        <taxon>Bacteria</taxon>
        <taxon>Pseudomonadati</taxon>
        <taxon>Bacteroidota</taxon>
        <taxon>Bacteroidia</taxon>
        <taxon>Bacteroidales</taxon>
        <taxon>Prevotellaceae</taxon>
        <taxon>Segatella</taxon>
    </lineage>
</organism>
<dbReference type="EMBL" id="ACUZ02000057">
    <property type="protein sequence ID" value="EFB30636.1"/>
    <property type="molecule type" value="Genomic_DNA"/>
</dbReference>
<dbReference type="Proteomes" id="UP000004079">
    <property type="component" value="Unassembled WGS sequence"/>
</dbReference>
<evidence type="ECO:0000259" key="1">
    <source>
        <dbReference type="Pfam" id="PF13612"/>
    </source>
</evidence>
<comment type="caution">
    <text evidence="2">The sequence shown here is derived from an EMBL/GenBank/DDBJ whole genome shotgun (WGS) entry which is preliminary data.</text>
</comment>
<feature type="domain" description="Transposase DDE" evidence="1">
    <location>
        <begin position="26"/>
        <end position="60"/>
    </location>
</feature>
<sequence length="69" mass="8175">MESAQRVHQTGALRKSVRSGYSTRSWLKARMKNKLIPMWDKIMLRKRYCIECINELLKNKATPYTLDTD</sequence>
<dbReference type="AlphaFoldDB" id="D1QVM5"/>
<reference evidence="2 3" key="1">
    <citation type="submission" date="2009-11" db="EMBL/GenBank/DDBJ databases">
        <authorList>
            <person name="Weinstock G."/>
            <person name="Sodergren E."/>
            <person name="Clifton S."/>
            <person name="Fulton L."/>
            <person name="Fulton B."/>
            <person name="Courtney L."/>
            <person name="Fronick C."/>
            <person name="Harrison M."/>
            <person name="Strong C."/>
            <person name="Farmer C."/>
            <person name="Delahaunty K."/>
            <person name="Markovic C."/>
            <person name="Hall O."/>
            <person name="Minx P."/>
            <person name="Tomlinson C."/>
            <person name="Mitreva M."/>
            <person name="Nelson J."/>
            <person name="Hou S."/>
            <person name="Wollam A."/>
            <person name="Pepin K.H."/>
            <person name="Johnson M."/>
            <person name="Bhonagiri V."/>
            <person name="Nash W.E."/>
            <person name="Warren W."/>
            <person name="Chinwalla A."/>
            <person name="Mardis E.R."/>
            <person name="Wilson R.K."/>
        </authorList>
    </citation>
    <scope>NUCLEOTIDE SEQUENCE [LARGE SCALE GENOMIC DNA]</scope>
    <source>
        <strain evidence="2 3">F0302</strain>
    </source>
</reference>